<evidence type="ECO:0000256" key="1">
    <source>
        <dbReference type="ARBA" id="ARBA00004651"/>
    </source>
</evidence>
<feature type="non-terminal residue" evidence="8">
    <location>
        <position position="209"/>
    </location>
</feature>
<dbReference type="InterPro" id="IPR011701">
    <property type="entry name" value="MFS"/>
</dbReference>
<dbReference type="Gene3D" id="1.20.1720.10">
    <property type="entry name" value="Multidrug resistance protein D"/>
    <property type="match status" value="1"/>
</dbReference>
<dbReference type="EMBL" id="RIBZ01000524">
    <property type="protein sequence ID" value="RNG12189.1"/>
    <property type="molecule type" value="Genomic_DNA"/>
</dbReference>
<feature type="transmembrane region" description="Helical" evidence="6">
    <location>
        <begin position="47"/>
        <end position="65"/>
    </location>
</feature>
<feature type="transmembrane region" description="Helical" evidence="6">
    <location>
        <begin position="103"/>
        <end position="124"/>
    </location>
</feature>
<sequence>MTVRSAASVRRAALAAVSLGMFCVQLDAFALNPALPRIGRDLGTGGGLPWVVSGYLLAAASLMLGAGRLGEVLGRRALLTAGLAVFGGASLVCALSPSLPVLVGARVVQGAGAAVAMPVGLALLTRLYPPALRGRALGWAIGVGGVATACGPFVGGVLTEAVSWRAVFWLNVPVAALAAGCAARAAEPGDEGAPRPVGGTGLVAATAAV</sequence>
<dbReference type="PRINTS" id="PR01036">
    <property type="entry name" value="TCRTETB"/>
</dbReference>
<dbReference type="SUPFAM" id="SSF103473">
    <property type="entry name" value="MFS general substrate transporter"/>
    <property type="match status" value="1"/>
</dbReference>
<dbReference type="GO" id="GO:0022857">
    <property type="term" value="F:transmembrane transporter activity"/>
    <property type="evidence" value="ECO:0007669"/>
    <property type="project" value="InterPro"/>
</dbReference>
<proteinExistence type="predicted"/>
<evidence type="ECO:0000313" key="8">
    <source>
        <dbReference type="EMBL" id="RNG12189.1"/>
    </source>
</evidence>
<keyword evidence="4 6" id="KW-0472">Membrane</keyword>
<evidence type="ECO:0000256" key="2">
    <source>
        <dbReference type="ARBA" id="ARBA00022692"/>
    </source>
</evidence>
<accession>A0A3M8V4Y6</accession>
<dbReference type="AlphaFoldDB" id="A0A3M8V4Y6"/>
<evidence type="ECO:0000259" key="7">
    <source>
        <dbReference type="PROSITE" id="PS50850"/>
    </source>
</evidence>
<keyword evidence="5" id="KW-0046">Antibiotic resistance</keyword>
<dbReference type="InterPro" id="IPR036259">
    <property type="entry name" value="MFS_trans_sf"/>
</dbReference>
<organism evidence="8 9">
    <name type="scientific">Streptomyces botrytidirepellens</name>
    <dbReference type="NCBI Taxonomy" id="2486417"/>
    <lineage>
        <taxon>Bacteria</taxon>
        <taxon>Bacillati</taxon>
        <taxon>Actinomycetota</taxon>
        <taxon>Actinomycetes</taxon>
        <taxon>Kitasatosporales</taxon>
        <taxon>Streptomycetaceae</taxon>
        <taxon>Streptomyces</taxon>
    </lineage>
</organism>
<dbReference type="CDD" id="cd17321">
    <property type="entry name" value="MFS_MMR_MDR_like"/>
    <property type="match status" value="1"/>
</dbReference>
<feature type="transmembrane region" description="Helical" evidence="6">
    <location>
        <begin position="77"/>
        <end position="97"/>
    </location>
</feature>
<dbReference type="PROSITE" id="PS50850">
    <property type="entry name" value="MFS"/>
    <property type="match status" value="1"/>
</dbReference>
<evidence type="ECO:0000256" key="4">
    <source>
        <dbReference type="ARBA" id="ARBA00023136"/>
    </source>
</evidence>
<name>A0A3M8V4Y6_9ACTN</name>
<feature type="transmembrane region" description="Helical" evidence="6">
    <location>
        <begin position="12"/>
        <end position="35"/>
    </location>
</feature>
<dbReference type="RefSeq" id="WP_123105475.1">
    <property type="nucleotide sequence ID" value="NZ_RIBZ01000524.1"/>
</dbReference>
<dbReference type="InterPro" id="IPR020846">
    <property type="entry name" value="MFS_dom"/>
</dbReference>
<keyword evidence="3 6" id="KW-1133">Transmembrane helix</keyword>
<protein>
    <submittedName>
        <fullName evidence="8">MFS transporter</fullName>
    </submittedName>
</protein>
<evidence type="ECO:0000313" key="9">
    <source>
        <dbReference type="Proteomes" id="UP000275401"/>
    </source>
</evidence>
<feature type="transmembrane region" description="Helical" evidence="6">
    <location>
        <begin position="136"/>
        <end position="154"/>
    </location>
</feature>
<dbReference type="Proteomes" id="UP000275401">
    <property type="component" value="Unassembled WGS sequence"/>
</dbReference>
<keyword evidence="2 6" id="KW-0812">Transmembrane</keyword>
<gene>
    <name evidence="8" type="ORF">EEJ42_32295</name>
</gene>
<evidence type="ECO:0000256" key="3">
    <source>
        <dbReference type="ARBA" id="ARBA00022989"/>
    </source>
</evidence>
<dbReference type="PANTHER" id="PTHR42718:SF42">
    <property type="entry name" value="EXPORT PROTEIN"/>
    <property type="match status" value="1"/>
</dbReference>
<dbReference type="GO" id="GO:0005886">
    <property type="term" value="C:plasma membrane"/>
    <property type="evidence" value="ECO:0007669"/>
    <property type="project" value="UniProtKB-SubCell"/>
</dbReference>
<dbReference type="Pfam" id="PF07690">
    <property type="entry name" value="MFS_1"/>
    <property type="match status" value="1"/>
</dbReference>
<comment type="caution">
    <text evidence="8">The sequence shown here is derived from an EMBL/GenBank/DDBJ whole genome shotgun (WGS) entry which is preliminary data.</text>
</comment>
<dbReference type="GO" id="GO:0046677">
    <property type="term" value="P:response to antibiotic"/>
    <property type="evidence" value="ECO:0007669"/>
    <property type="project" value="UniProtKB-KW"/>
</dbReference>
<comment type="subcellular location">
    <subcellularLocation>
        <location evidence="1">Cell membrane</location>
        <topology evidence="1">Multi-pass membrane protein</topology>
    </subcellularLocation>
</comment>
<evidence type="ECO:0000256" key="6">
    <source>
        <dbReference type="SAM" id="Phobius"/>
    </source>
</evidence>
<dbReference type="PANTHER" id="PTHR42718">
    <property type="entry name" value="MAJOR FACILITATOR SUPERFAMILY MULTIDRUG TRANSPORTER MFSC"/>
    <property type="match status" value="1"/>
</dbReference>
<evidence type="ECO:0000256" key="5">
    <source>
        <dbReference type="ARBA" id="ARBA00023251"/>
    </source>
</evidence>
<reference evidence="8 9" key="1">
    <citation type="submission" date="2018-11" db="EMBL/GenBank/DDBJ databases">
        <title>The Potential of Streptomyces as Biocontrol Agents against the Tomato grey mould, Botrytis cinerea (Gray mold) Frontiers in Microbiology.</title>
        <authorList>
            <person name="Li D."/>
        </authorList>
    </citation>
    <scope>NUCLEOTIDE SEQUENCE [LARGE SCALE GENOMIC DNA]</scope>
    <source>
        <strain evidence="8 9">NEAU-LD23</strain>
    </source>
</reference>
<keyword evidence="9" id="KW-1185">Reference proteome</keyword>
<feature type="domain" description="Major facilitator superfamily (MFS) profile" evidence="7">
    <location>
        <begin position="13"/>
        <end position="209"/>
    </location>
</feature>